<keyword evidence="3" id="KW-1185">Reference proteome</keyword>
<accession>A0ABV6J2Q9</accession>
<evidence type="ECO:0000259" key="1">
    <source>
        <dbReference type="Pfam" id="PF13460"/>
    </source>
</evidence>
<organism evidence="2 3">
    <name type="scientific">Paenibacillus mendelii</name>
    <dbReference type="NCBI Taxonomy" id="206163"/>
    <lineage>
        <taxon>Bacteria</taxon>
        <taxon>Bacillati</taxon>
        <taxon>Bacillota</taxon>
        <taxon>Bacilli</taxon>
        <taxon>Bacillales</taxon>
        <taxon>Paenibacillaceae</taxon>
        <taxon>Paenibacillus</taxon>
    </lineage>
</organism>
<dbReference type="EMBL" id="JBHLVF010000006">
    <property type="protein sequence ID" value="MFC0390077.1"/>
    <property type="molecule type" value="Genomic_DNA"/>
</dbReference>
<reference evidence="2 3" key="1">
    <citation type="submission" date="2024-09" db="EMBL/GenBank/DDBJ databases">
        <authorList>
            <person name="Sun Q."/>
            <person name="Mori K."/>
        </authorList>
    </citation>
    <scope>NUCLEOTIDE SEQUENCE [LARGE SCALE GENOMIC DNA]</scope>
    <source>
        <strain evidence="2 3">CCM 4839</strain>
    </source>
</reference>
<keyword evidence="2" id="KW-0560">Oxidoreductase</keyword>
<dbReference type="PANTHER" id="PTHR47129:SF1">
    <property type="entry name" value="NMRA-LIKE DOMAIN-CONTAINING PROTEIN"/>
    <property type="match status" value="1"/>
</dbReference>
<comment type="caution">
    <text evidence="2">The sequence shown here is derived from an EMBL/GenBank/DDBJ whole genome shotgun (WGS) entry which is preliminary data.</text>
</comment>
<dbReference type="Gene3D" id="3.40.50.720">
    <property type="entry name" value="NAD(P)-binding Rossmann-like Domain"/>
    <property type="match status" value="1"/>
</dbReference>
<dbReference type="PANTHER" id="PTHR47129">
    <property type="entry name" value="QUINONE OXIDOREDUCTASE 2"/>
    <property type="match status" value="1"/>
</dbReference>
<protein>
    <submittedName>
        <fullName evidence="2">SDR family oxidoreductase</fullName>
        <ecNumber evidence="2">1.6.5.2</ecNumber>
    </submittedName>
</protein>
<dbReference type="InterPro" id="IPR036291">
    <property type="entry name" value="NAD(P)-bd_dom_sf"/>
</dbReference>
<dbReference type="Proteomes" id="UP001589818">
    <property type="component" value="Unassembled WGS sequence"/>
</dbReference>
<feature type="domain" description="NAD(P)-binding" evidence="1">
    <location>
        <begin position="7"/>
        <end position="189"/>
    </location>
</feature>
<dbReference type="EC" id="1.6.5.2" evidence="2"/>
<name>A0ABV6J2Q9_9BACL</name>
<dbReference type="GO" id="GO:0003955">
    <property type="term" value="F:NAD(P)H dehydrogenase (quinone) activity"/>
    <property type="evidence" value="ECO:0007669"/>
    <property type="project" value="UniProtKB-EC"/>
</dbReference>
<dbReference type="CDD" id="cd05269">
    <property type="entry name" value="TMR_SDR_a"/>
    <property type="match status" value="1"/>
</dbReference>
<dbReference type="SUPFAM" id="SSF51735">
    <property type="entry name" value="NAD(P)-binding Rossmann-fold domains"/>
    <property type="match status" value="1"/>
</dbReference>
<dbReference type="InterPro" id="IPR052718">
    <property type="entry name" value="NmrA-type_oxidoreductase"/>
</dbReference>
<evidence type="ECO:0000313" key="3">
    <source>
        <dbReference type="Proteomes" id="UP001589818"/>
    </source>
</evidence>
<dbReference type="RefSeq" id="WP_204820773.1">
    <property type="nucleotide sequence ID" value="NZ_JANHOF010000020.1"/>
</dbReference>
<dbReference type="Gene3D" id="3.90.25.10">
    <property type="entry name" value="UDP-galactose 4-epimerase, domain 1"/>
    <property type="match status" value="1"/>
</dbReference>
<sequence>MSIVITGANGKLGSLIMKELLQKVASDQVIACVRRPEEAHEYLEQGIEVRHCDYDQSETLEQAFAGASKLLFISSSNNDDTTRLRQHAHVIEAAKKSQVEHILYTSFAYPEDGNISLTHLHLATEHAILTSGIPHTFLRNALYTDFVGVLGLDAAIAAGEWRTYPGDWKFNTVTRHDLAVGIAAVITEPGHTNKTYELTAPRPWTFQELATALSDLTDKPISLRQDPQVHNWMYGFLGKINTSSTSPDLERLIGGPVTSLKDSIRPFISFKFGIKQGDGG</sequence>
<dbReference type="Pfam" id="PF13460">
    <property type="entry name" value="NAD_binding_10"/>
    <property type="match status" value="1"/>
</dbReference>
<gene>
    <name evidence="2" type="ORF">ACFFJ8_01680</name>
</gene>
<evidence type="ECO:0000313" key="2">
    <source>
        <dbReference type="EMBL" id="MFC0390077.1"/>
    </source>
</evidence>
<proteinExistence type="predicted"/>
<dbReference type="InterPro" id="IPR016040">
    <property type="entry name" value="NAD(P)-bd_dom"/>
</dbReference>